<reference evidence="9" key="1">
    <citation type="journal article" date="2023" name="bioRxiv">
        <title>Scaffold-level genome assemblies of two parasitoid biocontrol wasps reveal the parthenogenesis mechanism and an associated novel virus.</title>
        <authorList>
            <person name="Inwood S."/>
            <person name="Skelly J."/>
            <person name="Guhlin J."/>
            <person name="Harrop T."/>
            <person name="Goldson S."/>
            <person name="Dearden P."/>
        </authorList>
    </citation>
    <scope>NUCLEOTIDE SEQUENCE</scope>
    <source>
        <strain evidence="9">Lincoln</strain>
        <tissue evidence="9">Whole body</tissue>
    </source>
</reference>
<dbReference type="PROSITE" id="PS51059">
    <property type="entry name" value="PARP_CATALYTIC"/>
    <property type="match status" value="1"/>
</dbReference>
<accession>A0AA39FFQ8</accession>
<dbReference type="InterPro" id="IPR041400">
    <property type="entry name" value="PARP16_N"/>
</dbReference>
<evidence type="ECO:0000256" key="7">
    <source>
        <dbReference type="SAM" id="Phobius"/>
    </source>
</evidence>
<evidence type="ECO:0000256" key="3">
    <source>
        <dbReference type="ARBA" id="ARBA00022695"/>
    </source>
</evidence>
<dbReference type="PANTHER" id="PTHR21328">
    <property type="entry name" value="POLY ADP-RIBOSE POLYMERASE FAMILY, MEMBER PARP"/>
    <property type="match status" value="1"/>
</dbReference>
<dbReference type="EMBL" id="JAQQBR010001831">
    <property type="protein sequence ID" value="KAK0168693.1"/>
    <property type="molecule type" value="Genomic_DNA"/>
</dbReference>
<dbReference type="InterPro" id="IPR051838">
    <property type="entry name" value="ARTD_PARP"/>
</dbReference>
<dbReference type="Proteomes" id="UP001168972">
    <property type="component" value="Unassembled WGS sequence"/>
</dbReference>
<reference evidence="9" key="2">
    <citation type="submission" date="2023-03" db="EMBL/GenBank/DDBJ databases">
        <authorList>
            <person name="Inwood S.N."/>
            <person name="Skelly J.G."/>
            <person name="Guhlin J."/>
            <person name="Harrop T.W.R."/>
            <person name="Goldson S.G."/>
            <person name="Dearden P.K."/>
        </authorList>
    </citation>
    <scope>NUCLEOTIDE SEQUENCE</scope>
    <source>
        <strain evidence="9">Lincoln</strain>
        <tissue evidence="9">Whole body</tissue>
    </source>
</reference>
<evidence type="ECO:0000256" key="6">
    <source>
        <dbReference type="RuleBase" id="RU362114"/>
    </source>
</evidence>
<keyword evidence="7" id="KW-0812">Transmembrane</keyword>
<keyword evidence="7" id="KW-0472">Membrane</keyword>
<feature type="domain" description="PARP catalytic" evidence="8">
    <location>
        <begin position="134"/>
        <end position="332"/>
    </location>
</feature>
<dbReference type="InterPro" id="IPR012317">
    <property type="entry name" value="Poly(ADP-ribose)pol_cat_dom"/>
</dbReference>
<evidence type="ECO:0000256" key="4">
    <source>
        <dbReference type="ARBA" id="ARBA00023027"/>
    </source>
</evidence>
<keyword evidence="7" id="KW-1133">Transmembrane helix</keyword>
<dbReference type="GO" id="GO:0016779">
    <property type="term" value="F:nucleotidyltransferase activity"/>
    <property type="evidence" value="ECO:0007669"/>
    <property type="project" value="UniProtKB-KW"/>
</dbReference>
<evidence type="ECO:0000256" key="2">
    <source>
        <dbReference type="ARBA" id="ARBA00022679"/>
    </source>
</evidence>
<dbReference type="Pfam" id="PF00644">
    <property type="entry name" value="PARP"/>
    <property type="match status" value="1"/>
</dbReference>
<keyword evidence="1 6" id="KW-0328">Glycosyltransferase</keyword>
<evidence type="ECO:0000256" key="5">
    <source>
        <dbReference type="ARBA" id="ARBA00024347"/>
    </source>
</evidence>
<dbReference type="EC" id="2.4.2.-" evidence="6"/>
<sequence length="383" mass="43678">MACLETKPQMYSTWWSKIMKNPLKIDSSDSQNNDGKMNAEIDSSSVERVDIKEAEKKISSLKNLLKRDPQAADFKWSLFIAACHTYRHDSCLKPFPPMYTKNETRDIEALREAIEIIPPLAIMYERLEDPKAYENHKSTIDLLYWVLITLRDPHIKSVNKNLYETILNKVPSELSAVKPNLIFQVVSPNQSTKEERWKATTQSHSTFFAYHGSRLENFHSIVHYGIQQHMSKNGIFGTGIYLSSELGVSLRWSPVGYGWGGSMLGSEMSCIALCELVNHPDVKKGDSDDASNSVRMAIGKKIPNKYYLAINSDLVRVRYLLVYSQDFGISRRTQSNGLVGWFKQNKFLTLVLGYVVLLVSVGLTNNKNVEKYYKFLIQKIGLD</sequence>
<dbReference type="AlphaFoldDB" id="A0AA39FFQ8"/>
<keyword evidence="4 6" id="KW-0520">NAD</keyword>
<evidence type="ECO:0000256" key="1">
    <source>
        <dbReference type="ARBA" id="ARBA00022676"/>
    </source>
</evidence>
<keyword evidence="3" id="KW-0548">Nucleotidyltransferase</keyword>
<dbReference type="Gene3D" id="3.90.228.10">
    <property type="match status" value="1"/>
</dbReference>
<gene>
    <name evidence="9" type="ORF">PV327_002469</name>
</gene>
<dbReference type="SUPFAM" id="SSF56399">
    <property type="entry name" value="ADP-ribosylation"/>
    <property type="match status" value="1"/>
</dbReference>
<organism evidence="9 10">
    <name type="scientific">Microctonus hyperodae</name>
    <name type="common">Parasitoid wasp</name>
    <dbReference type="NCBI Taxonomy" id="165561"/>
    <lineage>
        <taxon>Eukaryota</taxon>
        <taxon>Metazoa</taxon>
        <taxon>Ecdysozoa</taxon>
        <taxon>Arthropoda</taxon>
        <taxon>Hexapoda</taxon>
        <taxon>Insecta</taxon>
        <taxon>Pterygota</taxon>
        <taxon>Neoptera</taxon>
        <taxon>Endopterygota</taxon>
        <taxon>Hymenoptera</taxon>
        <taxon>Apocrita</taxon>
        <taxon>Ichneumonoidea</taxon>
        <taxon>Braconidae</taxon>
        <taxon>Euphorinae</taxon>
        <taxon>Microctonus</taxon>
    </lineage>
</organism>
<evidence type="ECO:0000313" key="10">
    <source>
        <dbReference type="Proteomes" id="UP001168972"/>
    </source>
</evidence>
<name>A0AA39FFQ8_MICHY</name>
<dbReference type="Pfam" id="PF18084">
    <property type="entry name" value="ARTD15_N"/>
    <property type="match status" value="1"/>
</dbReference>
<dbReference type="GO" id="GO:0003950">
    <property type="term" value="F:NAD+ poly-ADP-ribosyltransferase activity"/>
    <property type="evidence" value="ECO:0007669"/>
    <property type="project" value="UniProtKB-UniRule"/>
</dbReference>
<keyword evidence="2 6" id="KW-0808">Transferase</keyword>
<comment type="caution">
    <text evidence="9">The sequence shown here is derived from an EMBL/GenBank/DDBJ whole genome shotgun (WGS) entry which is preliminary data.</text>
</comment>
<evidence type="ECO:0000259" key="8">
    <source>
        <dbReference type="PROSITE" id="PS51059"/>
    </source>
</evidence>
<proteinExistence type="inferred from homology"/>
<feature type="transmembrane region" description="Helical" evidence="7">
    <location>
        <begin position="347"/>
        <end position="364"/>
    </location>
</feature>
<comment type="similarity">
    <text evidence="5">Belongs to the ARTD/PARP family.</text>
</comment>
<protein>
    <recommendedName>
        <fullName evidence="6">Poly [ADP-ribose] polymerase</fullName>
        <shortName evidence="6">PARP</shortName>
        <ecNumber evidence="6">2.4.2.-</ecNumber>
    </recommendedName>
</protein>
<evidence type="ECO:0000313" key="9">
    <source>
        <dbReference type="EMBL" id="KAK0168693.1"/>
    </source>
</evidence>
<keyword evidence="10" id="KW-1185">Reference proteome</keyword>